<dbReference type="Proteomes" id="UP000235371">
    <property type="component" value="Unassembled WGS sequence"/>
</dbReference>
<dbReference type="RefSeq" id="XP_024734518.1">
    <property type="nucleotide sequence ID" value="XM_024877091.1"/>
</dbReference>
<dbReference type="OrthoDB" id="5125733at2759"/>
<accession>A0A2J6T3L2</accession>
<dbReference type="Pfam" id="PF06985">
    <property type="entry name" value="HET"/>
    <property type="match status" value="1"/>
</dbReference>
<dbReference type="PANTHER" id="PTHR33112:SF16">
    <property type="entry name" value="HETEROKARYON INCOMPATIBILITY DOMAIN-CONTAINING PROTEIN"/>
    <property type="match status" value="1"/>
</dbReference>
<dbReference type="AlphaFoldDB" id="A0A2J6T3L2"/>
<dbReference type="EMBL" id="KZ613846">
    <property type="protein sequence ID" value="PMD57614.1"/>
    <property type="molecule type" value="Genomic_DNA"/>
</dbReference>
<evidence type="ECO:0000313" key="2">
    <source>
        <dbReference type="EMBL" id="PMD57614.1"/>
    </source>
</evidence>
<sequence>MIASPGIRGLVGYRSLSDYRAEKREVPSETDITAVRSIYNGSKMMLDVAKHWMDTCSATHPKCAVQLNTEFRAPTRLLDVAKFEHNRTARLVLSKDLEEDLRYLTLSYCWGGKSALMLKNSNIEELREGISLSMVPLTIAQAIEVTHRLGFRYLWVDSLCIIQDSPEDFSKELQLMGEIYRRAYFTIAASSATDCTQGLLHQKNSLQFFPCRISCVNSVEIFIQESASLPTPEDVRAMIIDEGPLNRRAWVVQERLLSMRTLHFGLNGLLFWECDTCEAFDGRPHGTIIQSRTWDADPKFAARTLLQTPRDLYNGLSSGDISLAAAERLRDPEYQGLASSAAITGIAARDFFFFWHILIMYYTRCNITKITDRLPGITGIMMEIQKASGFAIHDGIWHFDSHSCALELLWAVTSHHGKRIENRAPTWSWGAVDTSI</sequence>
<gene>
    <name evidence="2" type="ORF">K444DRAFT_565100</name>
</gene>
<dbReference type="PANTHER" id="PTHR33112">
    <property type="entry name" value="DOMAIN PROTEIN, PUTATIVE-RELATED"/>
    <property type="match status" value="1"/>
</dbReference>
<name>A0A2J6T3L2_9HELO</name>
<dbReference type="STRING" id="1095630.A0A2J6T3L2"/>
<feature type="non-terminal residue" evidence="2">
    <location>
        <position position="436"/>
    </location>
</feature>
<dbReference type="InterPro" id="IPR010730">
    <property type="entry name" value="HET"/>
</dbReference>
<protein>
    <submittedName>
        <fullName evidence="2">HET-domain-containing protein</fullName>
    </submittedName>
</protein>
<keyword evidence="3" id="KW-1185">Reference proteome</keyword>
<dbReference type="InParanoid" id="A0A2J6T3L2"/>
<proteinExistence type="predicted"/>
<feature type="domain" description="Heterokaryon incompatibility" evidence="1">
    <location>
        <begin position="103"/>
        <end position="254"/>
    </location>
</feature>
<evidence type="ECO:0000259" key="1">
    <source>
        <dbReference type="Pfam" id="PF06985"/>
    </source>
</evidence>
<organism evidence="2 3">
    <name type="scientific">Hyaloscypha bicolor E</name>
    <dbReference type="NCBI Taxonomy" id="1095630"/>
    <lineage>
        <taxon>Eukaryota</taxon>
        <taxon>Fungi</taxon>
        <taxon>Dikarya</taxon>
        <taxon>Ascomycota</taxon>
        <taxon>Pezizomycotina</taxon>
        <taxon>Leotiomycetes</taxon>
        <taxon>Helotiales</taxon>
        <taxon>Hyaloscyphaceae</taxon>
        <taxon>Hyaloscypha</taxon>
        <taxon>Hyaloscypha bicolor</taxon>
    </lineage>
</organism>
<reference evidence="2 3" key="1">
    <citation type="submission" date="2016-04" db="EMBL/GenBank/DDBJ databases">
        <title>A degradative enzymes factory behind the ericoid mycorrhizal symbiosis.</title>
        <authorList>
            <consortium name="DOE Joint Genome Institute"/>
            <person name="Martino E."/>
            <person name="Morin E."/>
            <person name="Grelet G."/>
            <person name="Kuo A."/>
            <person name="Kohler A."/>
            <person name="Daghino S."/>
            <person name="Barry K."/>
            <person name="Choi C."/>
            <person name="Cichocki N."/>
            <person name="Clum A."/>
            <person name="Copeland A."/>
            <person name="Hainaut M."/>
            <person name="Haridas S."/>
            <person name="Labutti K."/>
            <person name="Lindquist E."/>
            <person name="Lipzen A."/>
            <person name="Khouja H.-R."/>
            <person name="Murat C."/>
            <person name="Ohm R."/>
            <person name="Olson A."/>
            <person name="Spatafora J."/>
            <person name="Veneault-Fourrey C."/>
            <person name="Henrissat B."/>
            <person name="Grigoriev I."/>
            <person name="Martin F."/>
            <person name="Perotto S."/>
        </authorList>
    </citation>
    <scope>NUCLEOTIDE SEQUENCE [LARGE SCALE GENOMIC DNA]</scope>
    <source>
        <strain evidence="2 3">E</strain>
    </source>
</reference>
<evidence type="ECO:0000313" key="3">
    <source>
        <dbReference type="Proteomes" id="UP000235371"/>
    </source>
</evidence>
<dbReference type="GeneID" id="36585168"/>